<evidence type="ECO:0000256" key="1">
    <source>
        <dbReference type="ARBA" id="ARBA00004555"/>
    </source>
</evidence>
<dbReference type="SMART" id="SM00175">
    <property type="entry name" value="RAB"/>
    <property type="match status" value="1"/>
</dbReference>
<dbReference type="SUPFAM" id="SSF52540">
    <property type="entry name" value="P-loop containing nucleoside triphosphate hydrolases"/>
    <property type="match status" value="1"/>
</dbReference>
<dbReference type="GO" id="GO:0005525">
    <property type="term" value="F:GTP binding"/>
    <property type="evidence" value="ECO:0007669"/>
    <property type="project" value="UniProtKB-KW"/>
</dbReference>
<dbReference type="Pfam" id="PF00025">
    <property type="entry name" value="Arf"/>
    <property type="match status" value="1"/>
</dbReference>
<protein>
    <submittedName>
        <fullName evidence="13">ARF3 protein</fullName>
    </submittedName>
</protein>
<evidence type="ECO:0000256" key="5">
    <source>
        <dbReference type="ARBA" id="ARBA00022741"/>
    </source>
</evidence>
<dbReference type="NCBIfam" id="TIGR00231">
    <property type="entry name" value="small_GTP"/>
    <property type="match status" value="1"/>
</dbReference>
<dbReference type="AlphaFoldDB" id="A0A8J9ZNF1"/>
<comment type="similarity">
    <text evidence="2">Belongs to the small GTPase superfamily. Arf family.</text>
</comment>
<evidence type="ECO:0000256" key="4">
    <source>
        <dbReference type="ARBA" id="ARBA00022707"/>
    </source>
</evidence>
<feature type="binding site" evidence="11">
    <location>
        <begin position="134"/>
        <end position="137"/>
    </location>
    <ligand>
        <name>GTP</name>
        <dbReference type="ChEBI" id="CHEBI:37565"/>
    </ligand>
</feature>
<feature type="binding site" evidence="12">
    <location>
        <position position="31"/>
    </location>
    <ligand>
        <name>Mg(2+)</name>
        <dbReference type="ChEBI" id="CHEBI:18420"/>
    </ligand>
</feature>
<comment type="subcellular location">
    <subcellularLocation>
        <location evidence="1">Golgi apparatus</location>
    </subcellularLocation>
</comment>
<dbReference type="InterPro" id="IPR005225">
    <property type="entry name" value="Small_GTP-bd"/>
</dbReference>
<feature type="binding site" evidence="11">
    <location>
        <begin position="24"/>
        <end position="31"/>
    </location>
    <ligand>
        <name>GTP</name>
        <dbReference type="ChEBI" id="CHEBI:37565"/>
    </ligand>
</feature>
<keyword evidence="12" id="KW-0479">Metal-binding</keyword>
<organism evidence="13 14">
    <name type="scientific">Branchiostoma lanceolatum</name>
    <name type="common">Common lancelet</name>
    <name type="synonym">Amphioxus lanceolatum</name>
    <dbReference type="NCBI Taxonomy" id="7740"/>
    <lineage>
        <taxon>Eukaryota</taxon>
        <taxon>Metazoa</taxon>
        <taxon>Chordata</taxon>
        <taxon>Cephalochordata</taxon>
        <taxon>Leptocardii</taxon>
        <taxon>Amphioxiformes</taxon>
        <taxon>Branchiostomatidae</taxon>
        <taxon>Branchiostoma</taxon>
    </lineage>
</organism>
<evidence type="ECO:0000256" key="12">
    <source>
        <dbReference type="PIRSR" id="PIRSR606689-2"/>
    </source>
</evidence>
<dbReference type="GO" id="GO:0003924">
    <property type="term" value="F:GTPase activity"/>
    <property type="evidence" value="ECO:0007669"/>
    <property type="project" value="InterPro"/>
</dbReference>
<dbReference type="GO" id="GO:0005794">
    <property type="term" value="C:Golgi apparatus"/>
    <property type="evidence" value="ECO:0007669"/>
    <property type="project" value="UniProtKB-SubCell"/>
</dbReference>
<sequence>MGLYMGKLIAKLYGQQEVRILMLGLDCAGKTTILYRLMQSGLGEVRDGTACAHSASLGFNVETIEYKNVKFTSWDVGGRDKARPLWRHYYPNTDAIIFVLDSNDRERLPEMREEIGRYLNEDELRDCLFLILANKQDLPNALPPDVIREKLELDTVLRDRQWHLQPTSAREGHGLYEGLDWLTAKLGSKEAHKYVTQSVVEAKDDAVAMTKSNPIKSAVRYFKSWLGNVGQATAT</sequence>
<keyword evidence="8" id="KW-0333">Golgi apparatus</keyword>
<keyword evidence="12" id="KW-0460">Magnesium</keyword>
<evidence type="ECO:0000256" key="8">
    <source>
        <dbReference type="ARBA" id="ARBA00023034"/>
    </source>
</evidence>
<dbReference type="PANTHER" id="PTHR11711">
    <property type="entry name" value="ADP RIBOSYLATION FACTOR-RELATED"/>
    <property type="match status" value="1"/>
</dbReference>
<dbReference type="Gene3D" id="3.40.50.300">
    <property type="entry name" value="P-loop containing nucleotide triphosphate hydrolases"/>
    <property type="match status" value="1"/>
</dbReference>
<dbReference type="GO" id="GO:0016192">
    <property type="term" value="P:vesicle-mediated transport"/>
    <property type="evidence" value="ECO:0007669"/>
    <property type="project" value="UniProtKB-KW"/>
</dbReference>
<dbReference type="OrthoDB" id="9975379at2759"/>
<evidence type="ECO:0000256" key="6">
    <source>
        <dbReference type="ARBA" id="ARBA00022892"/>
    </source>
</evidence>
<dbReference type="GO" id="GO:0015031">
    <property type="term" value="P:protein transport"/>
    <property type="evidence" value="ECO:0007669"/>
    <property type="project" value="UniProtKB-KW"/>
</dbReference>
<keyword evidence="3" id="KW-0813">Transport</keyword>
<keyword evidence="14" id="KW-1185">Reference proteome</keyword>
<evidence type="ECO:0000256" key="10">
    <source>
        <dbReference type="ARBA" id="ARBA00023288"/>
    </source>
</evidence>
<dbReference type="SMART" id="SM00178">
    <property type="entry name" value="SAR"/>
    <property type="match status" value="1"/>
</dbReference>
<keyword evidence="4" id="KW-0519">Myristate</keyword>
<keyword evidence="9 11" id="KW-0342">GTP-binding</keyword>
<feature type="binding site" evidence="12">
    <location>
        <position position="56"/>
    </location>
    <ligand>
        <name>Mg(2+)</name>
        <dbReference type="ChEBI" id="CHEBI:18420"/>
    </ligand>
</feature>
<gene>
    <name evidence="13" type="primary">ARF3</name>
    <name evidence="13" type="ORF">BLAG_LOCUS15669</name>
</gene>
<evidence type="ECO:0000256" key="7">
    <source>
        <dbReference type="ARBA" id="ARBA00022927"/>
    </source>
</evidence>
<dbReference type="PROSITE" id="PS51417">
    <property type="entry name" value="ARF"/>
    <property type="match status" value="1"/>
</dbReference>
<dbReference type="CDD" id="cd00878">
    <property type="entry name" value="Arf_Arl"/>
    <property type="match status" value="1"/>
</dbReference>
<evidence type="ECO:0000256" key="2">
    <source>
        <dbReference type="ARBA" id="ARBA00010290"/>
    </source>
</evidence>
<feature type="binding site" evidence="11">
    <location>
        <position position="78"/>
    </location>
    <ligand>
        <name>GTP</name>
        <dbReference type="ChEBI" id="CHEBI:37565"/>
    </ligand>
</feature>
<proteinExistence type="inferred from homology"/>
<evidence type="ECO:0000256" key="3">
    <source>
        <dbReference type="ARBA" id="ARBA00022448"/>
    </source>
</evidence>
<evidence type="ECO:0000256" key="11">
    <source>
        <dbReference type="PIRSR" id="PIRSR606689-1"/>
    </source>
</evidence>
<keyword evidence="10" id="KW-0449">Lipoprotein</keyword>
<keyword evidence="6" id="KW-0931">ER-Golgi transport</keyword>
<reference evidence="13" key="1">
    <citation type="submission" date="2022-01" db="EMBL/GenBank/DDBJ databases">
        <authorList>
            <person name="Braso-Vives M."/>
        </authorList>
    </citation>
    <scope>NUCLEOTIDE SEQUENCE</scope>
</reference>
<evidence type="ECO:0000313" key="13">
    <source>
        <dbReference type="EMBL" id="CAH1257921.1"/>
    </source>
</evidence>
<name>A0A8J9ZNF1_BRALA</name>
<dbReference type="FunFam" id="3.40.50.300:FF:003500">
    <property type="entry name" value="ADP-ribosylation factor 1"/>
    <property type="match status" value="1"/>
</dbReference>
<dbReference type="SMART" id="SM00177">
    <property type="entry name" value="ARF"/>
    <property type="match status" value="1"/>
</dbReference>
<dbReference type="GO" id="GO:0046872">
    <property type="term" value="F:metal ion binding"/>
    <property type="evidence" value="ECO:0007669"/>
    <property type="project" value="UniProtKB-KW"/>
</dbReference>
<keyword evidence="7" id="KW-0653">Protein transport</keyword>
<evidence type="ECO:0000313" key="14">
    <source>
        <dbReference type="Proteomes" id="UP000838412"/>
    </source>
</evidence>
<keyword evidence="5 11" id="KW-0547">Nucleotide-binding</keyword>
<evidence type="ECO:0000256" key="9">
    <source>
        <dbReference type="ARBA" id="ARBA00023134"/>
    </source>
</evidence>
<dbReference type="InterPro" id="IPR006689">
    <property type="entry name" value="Small_GTPase_ARF/SAR"/>
</dbReference>
<dbReference type="Proteomes" id="UP000838412">
    <property type="component" value="Chromosome 3"/>
</dbReference>
<dbReference type="InterPro" id="IPR027417">
    <property type="entry name" value="P-loop_NTPase"/>
</dbReference>
<dbReference type="InterPro" id="IPR024156">
    <property type="entry name" value="Small_GTPase_ARF"/>
</dbReference>
<dbReference type="EMBL" id="OV696688">
    <property type="protein sequence ID" value="CAH1257921.1"/>
    <property type="molecule type" value="Genomic_DNA"/>
</dbReference>
<accession>A0A8J9ZNF1</accession>
<dbReference type="PRINTS" id="PR00449">
    <property type="entry name" value="RASTRNSFRMNG"/>
</dbReference>